<evidence type="ECO:0000313" key="2">
    <source>
        <dbReference type="Proteomes" id="UP000313948"/>
    </source>
</evidence>
<accession>A0ABX5VUK3</accession>
<dbReference type="SUPFAM" id="SSF56112">
    <property type="entry name" value="Protein kinase-like (PK-like)"/>
    <property type="match status" value="1"/>
</dbReference>
<gene>
    <name evidence="1" type="ORF">FE251_15025</name>
</gene>
<reference evidence="1 2" key="1">
    <citation type="submission" date="2019-05" db="EMBL/GenBank/DDBJ databases">
        <title>Georgenia *** sp. nov., and Georgenia *** sp. nov., isolated from the intestinal contents of plateau pika (Ochotona curzoniae) in the Qinghai-Tibet plateau of China.</title>
        <authorList>
            <person name="Tian Z."/>
        </authorList>
    </citation>
    <scope>NUCLEOTIDE SEQUENCE [LARGE SCALE GENOMIC DNA]</scope>
    <source>
        <strain evidence="1 2">Z294</strain>
    </source>
</reference>
<organism evidence="1 2">
    <name type="scientific">Georgenia wutianyii</name>
    <dbReference type="NCBI Taxonomy" id="2585135"/>
    <lineage>
        <taxon>Bacteria</taxon>
        <taxon>Bacillati</taxon>
        <taxon>Actinomycetota</taxon>
        <taxon>Actinomycetes</taxon>
        <taxon>Micrococcales</taxon>
        <taxon>Bogoriellaceae</taxon>
        <taxon>Georgenia</taxon>
    </lineage>
</organism>
<keyword evidence="2" id="KW-1185">Reference proteome</keyword>
<name>A0ABX5VUK3_9MICO</name>
<dbReference type="InterPro" id="IPR011009">
    <property type="entry name" value="Kinase-like_dom_sf"/>
</dbReference>
<proteinExistence type="predicted"/>
<sequence length="347" mass="38822">MPDFVASRREVLRHNPLNTVTAAVERVGDARGRTLVRKELRAPAGPPDHPWAASEDPRHWNYWRREADVYRDPDLRRSLLDTGLDLPGATVTEHDGGAVLWLEDVTGRPGTAFTLDDHVAVATGLGRWQAQGPLRARWASAGFLREYSASKQVPWHLLDDDAAWDRPLVRDTWPAGLRDGWCRLLAHRAELLTLMERLPRTRCHLDVWVSNEIRRPTGEVVLLDWAFAGDGAVGEDVGNHVPDAVFDLFWPAERIGELDVACFAAYLTGLREGGWRGDRRELRLGVVASCVKYAWLLPLMLEQAGRDAHHAYHQPADSGRLFHQRGLALAHLVAWCDEALALGGRAP</sequence>
<protein>
    <submittedName>
        <fullName evidence="1">Aminoglycoside phosphotransferase</fullName>
    </submittedName>
</protein>
<dbReference type="EMBL" id="CP040899">
    <property type="protein sequence ID" value="QDB80885.1"/>
    <property type="molecule type" value="Genomic_DNA"/>
</dbReference>
<dbReference type="Proteomes" id="UP000313948">
    <property type="component" value="Chromosome"/>
</dbReference>
<evidence type="ECO:0000313" key="1">
    <source>
        <dbReference type="EMBL" id="QDB80885.1"/>
    </source>
</evidence>